<evidence type="ECO:0000256" key="1">
    <source>
        <dbReference type="ARBA" id="ARBA00004123"/>
    </source>
</evidence>
<feature type="region of interest" description="Disordered" evidence="6">
    <location>
        <begin position="372"/>
        <end position="396"/>
    </location>
</feature>
<feature type="compositionally biased region" description="Basic residues" evidence="6">
    <location>
        <begin position="797"/>
        <end position="819"/>
    </location>
</feature>
<dbReference type="GO" id="GO:0003723">
    <property type="term" value="F:RNA binding"/>
    <property type="evidence" value="ECO:0007669"/>
    <property type="project" value="InterPro"/>
</dbReference>
<feature type="compositionally biased region" description="Low complexity" evidence="6">
    <location>
        <begin position="382"/>
        <end position="391"/>
    </location>
</feature>
<dbReference type="STRING" id="1069680.M7PDC5"/>
<dbReference type="Gene3D" id="1.25.40.180">
    <property type="match status" value="2"/>
</dbReference>
<proteinExistence type="inferred from homology"/>
<feature type="compositionally biased region" description="Basic residues" evidence="6">
    <location>
        <begin position="929"/>
        <end position="946"/>
    </location>
</feature>
<dbReference type="PANTHER" id="PTHR18034:SF3">
    <property type="entry name" value="PRE-MRNA-SPLICING FACTOR CWC22 HOMOLOG"/>
    <property type="match status" value="1"/>
</dbReference>
<dbReference type="AlphaFoldDB" id="M7PDC5"/>
<dbReference type="VEuPathDB" id="FungiDB:PNEG_03288"/>
<dbReference type="eggNOG" id="KOG2140">
    <property type="taxonomic scope" value="Eukaryota"/>
</dbReference>
<dbReference type="PROSITE" id="PS51366">
    <property type="entry name" value="MI"/>
    <property type="match status" value="1"/>
</dbReference>
<feature type="domain" description="MI" evidence="7">
    <location>
        <begin position="409"/>
        <end position="525"/>
    </location>
</feature>
<feature type="compositionally biased region" description="Low complexity" evidence="6">
    <location>
        <begin position="674"/>
        <end position="693"/>
    </location>
</feature>
<feature type="compositionally biased region" description="Polar residues" evidence="6">
    <location>
        <begin position="876"/>
        <end position="885"/>
    </location>
</feature>
<feature type="region of interest" description="Disordered" evidence="6">
    <location>
        <begin position="632"/>
        <end position="946"/>
    </location>
</feature>
<evidence type="ECO:0000256" key="2">
    <source>
        <dbReference type="ARBA" id="ARBA00006856"/>
    </source>
</evidence>
<feature type="compositionally biased region" description="Basic residues" evidence="6">
    <location>
        <begin position="651"/>
        <end position="664"/>
    </location>
</feature>
<evidence type="ECO:0000313" key="9">
    <source>
        <dbReference type="Proteomes" id="UP000011958"/>
    </source>
</evidence>
<dbReference type="EMBL" id="AFWA02000010">
    <property type="protein sequence ID" value="EMR08459.1"/>
    <property type="molecule type" value="Genomic_DNA"/>
</dbReference>
<organism evidence="8 9">
    <name type="scientific">Pneumocystis murina (strain B123)</name>
    <name type="common">Mouse pneumocystis pneumonia agent</name>
    <name type="synonym">Pneumocystis carinii f. sp. muris</name>
    <dbReference type="NCBI Taxonomy" id="1069680"/>
    <lineage>
        <taxon>Eukaryota</taxon>
        <taxon>Fungi</taxon>
        <taxon>Dikarya</taxon>
        <taxon>Ascomycota</taxon>
        <taxon>Taphrinomycotina</taxon>
        <taxon>Pneumocystomycetes</taxon>
        <taxon>Pneumocystaceae</taxon>
        <taxon>Pneumocystis</taxon>
    </lineage>
</organism>
<dbReference type="InterPro" id="IPR050781">
    <property type="entry name" value="CWC22_splicing_factor"/>
</dbReference>
<dbReference type="GO" id="GO:0071013">
    <property type="term" value="C:catalytic step 2 spliceosome"/>
    <property type="evidence" value="ECO:0007669"/>
    <property type="project" value="TreeGrafter"/>
</dbReference>
<dbReference type="PANTHER" id="PTHR18034">
    <property type="entry name" value="CELL CYCLE CONTROL PROTEIN CWF22-RELATED"/>
    <property type="match status" value="1"/>
</dbReference>
<feature type="compositionally biased region" description="Polar residues" evidence="6">
    <location>
        <begin position="723"/>
        <end position="732"/>
    </location>
</feature>
<dbReference type="GeneID" id="19896975"/>
<name>M7PDC5_PNEMU</name>
<protein>
    <recommendedName>
        <fullName evidence="7">MI domain-containing protein</fullName>
    </recommendedName>
</protein>
<dbReference type="RefSeq" id="XP_007875362.1">
    <property type="nucleotide sequence ID" value="XM_007877171.1"/>
</dbReference>
<evidence type="ECO:0000256" key="5">
    <source>
        <dbReference type="ARBA" id="ARBA00023242"/>
    </source>
</evidence>
<evidence type="ECO:0000256" key="6">
    <source>
        <dbReference type="SAM" id="MobiDB-lite"/>
    </source>
</evidence>
<dbReference type="InterPro" id="IPR003891">
    <property type="entry name" value="Initiation_fac_eIF4g_MI"/>
</dbReference>
<dbReference type="GO" id="GO:0005684">
    <property type="term" value="C:U2-type spliceosomal complex"/>
    <property type="evidence" value="ECO:0007669"/>
    <property type="project" value="EnsemblFungi"/>
</dbReference>
<dbReference type="InterPro" id="IPR003890">
    <property type="entry name" value="MIF4G-like_typ-3"/>
</dbReference>
<dbReference type="OrthoDB" id="3938623at2759"/>
<keyword evidence="3" id="KW-0507">mRNA processing</keyword>
<feature type="compositionally biased region" description="Polar residues" evidence="6">
    <location>
        <begin position="764"/>
        <end position="773"/>
    </location>
</feature>
<feature type="region of interest" description="Disordered" evidence="6">
    <location>
        <begin position="1"/>
        <end position="31"/>
    </location>
</feature>
<dbReference type="SMART" id="SM00544">
    <property type="entry name" value="MA3"/>
    <property type="match status" value="1"/>
</dbReference>
<feature type="compositionally biased region" description="Acidic residues" evidence="6">
    <location>
        <begin position="372"/>
        <end position="381"/>
    </location>
</feature>
<accession>M7PDC5</accession>
<dbReference type="SUPFAM" id="SSF48371">
    <property type="entry name" value="ARM repeat"/>
    <property type="match status" value="1"/>
</dbReference>
<feature type="compositionally biased region" description="Polar residues" evidence="6">
    <location>
        <begin position="9"/>
        <end position="19"/>
    </location>
</feature>
<dbReference type="Pfam" id="PF02847">
    <property type="entry name" value="MA3"/>
    <property type="match status" value="1"/>
</dbReference>
<comment type="similarity">
    <text evidence="2">Belongs to the CWC22 family.</text>
</comment>
<evidence type="ECO:0000256" key="3">
    <source>
        <dbReference type="ARBA" id="ARBA00022664"/>
    </source>
</evidence>
<dbReference type="GO" id="GO:0000974">
    <property type="term" value="C:Prp19 complex"/>
    <property type="evidence" value="ECO:0007669"/>
    <property type="project" value="EnsemblFungi"/>
</dbReference>
<keyword evidence="4" id="KW-0508">mRNA splicing</keyword>
<feature type="compositionally biased region" description="Polar residues" evidence="6">
    <location>
        <begin position="917"/>
        <end position="926"/>
    </location>
</feature>
<comment type="subcellular location">
    <subcellularLocation>
        <location evidence="1">Nucleus</location>
    </subcellularLocation>
</comment>
<keyword evidence="5" id="KW-0539">Nucleus</keyword>
<evidence type="ECO:0000256" key="4">
    <source>
        <dbReference type="ARBA" id="ARBA00023187"/>
    </source>
</evidence>
<gene>
    <name evidence="8" type="ORF">PNEG_03288</name>
</gene>
<reference evidence="9" key="1">
    <citation type="journal article" date="2016" name="Nat. Commun.">
        <title>Genome analysis of three Pneumocystis species reveals adaptation mechanisms to life exclusively in mammalian hosts.</title>
        <authorList>
            <person name="Ma L."/>
            <person name="Chen Z."/>
            <person name="Huang D.W."/>
            <person name="Kutty G."/>
            <person name="Ishihara M."/>
            <person name="Wang H."/>
            <person name="Abouelleil A."/>
            <person name="Bishop L."/>
            <person name="Davey E."/>
            <person name="Deng R."/>
            <person name="Deng X."/>
            <person name="Fan L."/>
            <person name="Fantoni G."/>
            <person name="Fitzgerald M."/>
            <person name="Gogineni E."/>
            <person name="Goldberg J.M."/>
            <person name="Handley G."/>
            <person name="Hu X."/>
            <person name="Huber C."/>
            <person name="Jiao X."/>
            <person name="Jones K."/>
            <person name="Levin J.Z."/>
            <person name="Liu Y."/>
            <person name="Macdonald P."/>
            <person name="Melnikov A."/>
            <person name="Raley C."/>
            <person name="Sassi M."/>
            <person name="Sherman B.T."/>
            <person name="Song X."/>
            <person name="Sykes S."/>
            <person name="Tran B."/>
            <person name="Walsh L."/>
            <person name="Xia Y."/>
            <person name="Yang J."/>
            <person name="Young S."/>
            <person name="Zeng Q."/>
            <person name="Zheng X."/>
            <person name="Stephens R."/>
            <person name="Nusbaum C."/>
            <person name="Birren B.W."/>
            <person name="Azadi P."/>
            <person name="Lempicki R.A."/>
            <person name="Cuomo C.A."/>
            <person name="Kovacs J.A."/>
        </authorList>
    </citation>
    <scope>NUCLEOTIDE SEQUENCE [LARGE SCALE GENOMIC DNA]</scope>
    <source>
        <strain evidence="9">B123</strain>
    </source>
</reference>
<dbReference type="InterPro" id="IPR016024">
    <property type="entry name" value="ARM-type_fold"/>
</dbReference>
<dbReference type="SMART" id="SM00543">
    <property type="entry name" value="MIF4G"/>
    <property type="match status" value="1"/>
</dbReference>
<feature type="compositionally biased region" description="Basic residues" evidence="6">
    <location>
        <begin position="776"/>
        <end position="789"/>
    </location>
</feature>
<evidence type="ECO:0000313" key="8">
    <source>
        <dbReference type="EMBL" id="EMR08459.1"/>
    </source>
</evidence>
<dbReference type="Proteomes" id="UP000011958">
    <property type="component" value="Unassembled WGS sequence"/>
</dbReference>
<feature type="compositionally biased region" description="Basic residues" evidence="6">
    <location>
        <begin position="847"/>
        <end position="860"/>
    </location>
</feature>
<comment type="caution">
    <text evidence="8">The sequence shown here is derived from an EMBL/GenBank/DDBJ whole genome shotgun (WGS) entry which is preliminary data.</text>
</comment>
<sequence>MNDVENDANLDTNTFIQSQSKRKSSHVFSPNSLKKKISAPWKSSFSNVHDDDTNGKSDKGYQMNEGIAVTKFSEPELKLAFDPKAEFERLMNTRAGGIYVPPARLKALQSQFTDKESKEYQRIYWEALKKSINGLINKVNTLNIKNIVIELFGENLIRGRGLYCRSIMKAQAVSLPFTPIYSSLTAVINTKLPSIGELLLTRLIVQFRKAYKRNDKFFCLSSTTFIAHLINHQVAQELVALEILALLLERPSNDAVEVAVGFMREVGAFLADVSPRGSNAVFERFRAILHEGAIEKRVQYMIEVLFQVRRDKYKDNPIIPEGLDLVEDGDQITHMLSLNDELDVQEGLGIFKYDPQWQENEDQYKKIKDEILGEDSDESQDNESSSESVEQSGDDKITIKDETNQALINLRRTIYLTIMSSVNFEECAHKLMKINIVEGQEIEMCNMIIECCSQERTYSRFYGLIGERFCKINRFWTENFEQTFLNYYDIIHRYETNRLRNIATFFGHLLSSDAISWHVMRCIHLNEDETTSSSRIFVKILFQELMGVLGIRELDERLKDPLLQETLSNMFPRDNPKNTRFAINYFTSIGLGLITVSLREHLETIKNTVTVNRSLSKSSSSSIISSYTTSYSSESLSYPNDTSESESLNRSRSRHRSPARHRMRSPRDNRSRPRSCSLNRSRLQSSESESLNRSRSRHRSPARHRMRSPRDNHSRPRSRSLNRSKLQSSESLNRSRSRHRSPARHRMRSPRDNHSRPRSRSLNRSKLQSSESLNRSRSRHRSPARHRMRSPQDNRSRLHLRSLNRSRSRHRSPARHRMRSPHDNRSRPRSRSLNRSKLQSSESLNRSRSRHRSPARHRMRSPQDNHSRPRSRSLNRSKLQSSESLNRSRSRHRSPARHRMRSPQDNHSRPRSRSLNRSKLQSSESLNRSRSRHRSPVRHRMRSPHV</sequence>
<feature type="compositionally biased region" description="Basic residues" evidence="6">
    <location>
        <begin position="888"/>
        <end position="901"/>
    </location>
</feature>
<dbReference type="FunFam" id="1.25.40.180:FF:000004">
    <property type="entry name" value="pre-mRNA-splicing factor CWC22 homolog"/>
    <property type="match status" value="1"/>
</dbReference>
<keyword evidence="9" id="KW-1185">Reference proteome</keyword>
<dbReference type="GO" id="GO:0000398">
    <property type="term" value="P:mRNA splicing, via spliceosome"/>
    <property type="evidence" value="ECO:0007669"/>
    <property type="project" value="TreeGrafter"/>
</dbReference>
<feature type="compositionally biased region" description="Basic residues" evidence="6">
    <location>
        <begin position="694"/>
        <end position="707"/>
    </location>
</feature>
<evidence type="ECO:0000259" key="7">
    <source>
        <dbReference type="PROSITE" id="PS51366"/>
    </source>
</evidence>
<dbReference type="OMA" id="RSYETRY"/>
<feature type="compositionally biased region" description="Basic residues" evidence="6">
    <location>
        <begin position="735"/>
        <end position="748"/>
    </location>
</feature>